<proteinExistence type="predicted"/>
<dbReference type="Proteomes" id="UP000813385">
    <property type="component" value="Unassembled WGS sequence"/>
</dbReference>
<dbReference type="EMBL" id="JAGPXD010000003">
    <property type="protein sequence ID" value="KAH7362401.1"/>
    <property type="molecule type" value="Genomic_DNA"/>
</dbReference>
<evidence type="ECO:0000313" key="1">
    <source>
        <dbReference type="EMBL" id="KAH7362401.1"/>
    </source>
</evidence>
<protein>
    <submittedName>
        <fullName evidence="1">Uncharacterized protein</fullName>
    </submittedName>
</protein>
<dbReference type="AlphaFoldDB" id="A0A8K0TJ35"/>
<gene>
    <name evidence="1" type="ORF">B0T11DRAFT_280734</name>
</gene>
<evidence type="ECO:0000313" key="2">
    <source>
        <dbReference type="Proteomes" id="UP000813385"/>
    </source>
</evidence>
<organism evidence="1 2">
    <name type="scientific">Plectosphaerella cucumerina</name>
    <dbReference type="NCBI Taxonomy" id="40658"/>
    <lineage>
        <taxon>Eukaryota</taxon>
        <taxon>Fungi</taxon>
        <taxon>Dikarya</taxon>
        <taxon>Ascomycota</taxon>
        <taxon>Pezizomycotina</taxon>
        <taxon>Sordariomycetes</taxon>
        <taxon>Hypocreomycetidae</taxon>
        <taxon>Glomerellales</taxon>
        <taxon>Plectosphaerellaceae</taxon>
        <taxon>Plectosphaerella</taxon>
    </lineage>
</organism>
<accession>A0A8K0TJ35</accession>
<keyword evidence="2" id="KW-1185">Reference proteome</keyword>
<sequence>MLLRPENLIRVPYRPEHLLATLLWTHATSAAEGEAPSSTAADHIVFEPAAPRFTGPVVVSADIEGAAAALNLERLDAHIWARVYFDDFKRCCS</sequence>
<comment type="caution">
    <text evidence="1">The sequence shown here is derived from an EMBL/GenBank/DDBJ whole genome shotgun (WGS) entry which is preliminary data.</text>
</comment>
<reference evidence="1" key="1">
    <citation type="journal article" date="2021" name="Nat. Commun.">
        <title>Genetic determinants of endophytism in the Arabidopsis root mycobiome.</title>
        <authorList>
            <person name="Mesny F."/>
            <person name="Miyauchi S."/>
            <person name="Thiergart T."/>
            <person name="Pickel B."/>
            <person name="Atanasova L."/>
            <person name="Karlsson M."/>
            <person name="Huettel B."/>
            <person name="Barry K.W."/>
            <person name="Haridas S."/>
            <person name="Chen C."/>
            <person name="Bauer D."/>
            <person name="Andreopoulos W."/>
            <person name="Pangilinan J."/>
            <person name="LaButti K."/>
            <person name="Riley R."/>
            <person name="Lipzen A."/>
            <person name="Clum A."/>
            <person name="Drula E."/>
            <person name="Henrissat B."/>
            <person name="Kohler A."/>
            <person name="Grigoriev I.V."/>
            <person name="Martin F.M."/>
            <person name="Hacquard S."/>
        </authorList>
    </citation>
    <scope>NUCLEOTIDE SEQUENCE</scope>
    <source>
        <strain evidence="1">MPI-CAGE-AT-0016</strain>
    </source>
</reference>
<name>A0A8K0TJ35_9PEZI</name>